<dbReference type="GO" id="GO:0065003">
    <property type="term" value="P:protein-containing complex assembly"/>
    <property type="evidence" value="ECO:0007669"/>
    <property type="project" value="UniProtKB-ARBA"/>
</dbReference>
<keyword evidence="6" id="KW-0963">Cytoplasm</keyword>
<dbReference type="GO" id="GO:0005886">
    <property type="term" value="C:plasma membrane"/>
    <property type="evidence" value="ECO:0007669"/>
    <property type="project" value="UniProtKB-SubCell"/>
</dbReference>
<keyword evidence="11 13" id="KW-1015">Disulfide bond</keyword>
<comment type="subcellular location">
    <subcellularLocation>
        <location evidence="2">Cell junction</location>
        <location evidence="2">Adherens junction</location>
    </subcellularLocation>
    <subcellularLocation>
        <location evidence="3">Cell membrane</location>
        <topology evidence="3">Multi-pass membrane protein</topology>
    </subcellularLocation>
    <subcellularLocation>
        <location evidence="1">Cytoplasm</location>
    </subcellularLocation>
    <subcellularLocation>
        <location evidence="14">Membrane</location>
        <topology evidence="14">Multi-pass membrane protein</topology>
    </subcellularLocation>
</comment>
<evidence type="ECO:0000256" key="3">
    <source>
        <dbReference type="ARBA" id="ARBA00004651"/>
    </source>
</evidence>
<dbReference type="Gene3D" id="1.10.1450.10">
    <property type="entry name" value="Tetraspanin"/>
    <property type="match status" value="1"/>
</dbReference>
<keyword evidence="12" id="KW-0325">Glycoprotein</keyword>
<dbReference type="PANTHER" id="PTHR19282:SF515">
    <property type="entry name" value="TETRASPANIN"/>
    <property type="match status" value="1"/>
</dbReference>
<dbReference type="GO" id="GO:0005737">
    <property type="term" value="C:cytoplasm"/>
    <property type="evidence" value="ECO:0007669"/>
    <property type="project" value="UniProtKB-SubCell"/>
</dbReference>
<evidence type="ECO:0000256" key="12">
    <source>
        <dbReference type="ARBA" id="ARBA00023180"/>
    </source>
</evidence>
<gene>
    <name evidence="16" type="primary">LOC116302297</name>
</gene>
<dbReference type="Proteomes" id="UP000515163">
    <property type="component" value="Unplaced"/>
</dbReference>
<dbReference type="GO" id="GO:0019899">
    <property type="term" value="F:enzyme binding"/>
    <property type="evidence" value="ECO:0007669"/>
    <property type="project" value="UniProtKB-ARBA"/>
</dbReference>
<dbReference type="PRINTS" id="PR00259">
    <property type="entry name" value="TMFOUR"/>
</dbReference>
<keyword evidence="5" id="KW-1003">Cell membrane</keyword>
<feature type="transmembrane region" description="Helical" evidence="14">
    <location>
        <begin position="62"/>
        <end position="83"/>
    </location>
</feature>
<reference evidence="16" key="1">
    <citation type="submission" date="2025-08" db="UniProtKB">
        <authorList>
            <consortium name="RefSeq"/>
        </authorList>
    </citation>
    <scope>IDENTIFICATION</scope>
    <source>
        <tissue evidence="16">Tentacle</tissue>
    </source>
</reference>
<accession>A0A6P8IKY8</accession>
<feature type="transmembrane region" description="Helical" evidence="14">
    <location>
        <begin position="20"/>
        <end position="42"/>
    </location>
</feature>
<dbReference type="InterPro" id="IPR018499">
    <property type="entry name" value="Tetraspanin/Peripherin"/>
</dbReference>
<keyword evidence="8" id="KW-0965">Cell junction</keyword>
<dbReference type="Pfam" id="PF00335">
    <property type="entry name" value="Tetraspanin"/>
    <property type="match status" value="1"/>
</dbReference>
<evidence type="ECO:0000256" key="13">
    <source>
        <dbReference type="PIRSR" id="PIRSR002419-1"/>
    </source>
</evidence>
<evidence type="ECO:0000256" key="10">
    <source>
        <dbReference type="ARBA" id="ARBA00023136"/>
    </source>
</evidence>
<keyword evidence="7 14" id="KW-0812">Transmembrane</keyword>
<dbReference type="OrthoDB" id="2014092at2759"/>
<dbReference type="InterPro" id="IPR000301">
    <property type="entry name" value="Tetraspanin_animals"/>
</dbReference>
<dbReference type="PIRSF" id="PIRSF002419">
    <property type="entry name" value="Tetraspanin"/>
    <property type="match status" value="1"/>
</dbReference>
<dbReference type="GO" id="GO:0051604">
    <property type="term" value="P:protein maturation"/>
    <property type="evidence" value="ECO:0007669"/>
    <property type="project" value="UniProtKB-ARBA"/>
</dbReference>
<keyword evidence="15" id="KW-1185">Reference proteome</keyword>
<dbReference type="GeneID" id="116302297"/>
<dbReference type="SUPFAM" id="SSF48652">
    <property type="entry name" value="Tetraspanin"/>
    <property type="match status" value="1"/>
</dbReference>
<proteinExistence type="inferred from homology"/>
<evidence type="ECO:0000256" key="4">
    <source>
        <dbReference type="ARBA" id="ARBA00006840"/>
    </source>
</evidence>
<dbReference type="GO" id="GO:0005912">
    <property type="term" value="C:adherens junction"/>
    <property type="evidence" value="ECO:0007669"/>
    <property type="project" value="UniProtKB-SubCell"/>
</dbReference>
<dbReference type="FunFam" id="1.10.1450.10:FF:000007">
    <property type="entry name" value="Tetraspanin"/>
    <property type="match status" value="1"/>
</dbReference>
<dbReference type="AlphaFoldDB" id="A0A6P8IKY8"/>
<organism evidence="15 16">
    <name type="scientific">Actinia tenebrosa</name>
    <name type="common">Australian red waratah sea anemone</name>
    <dbReference type="NCBI Taxonomy" id="6105"/>
    <lineage>
        <taxon>Eukaryota</taxon>
        <taxon>Metazoa</taxon>
        <taxon>Cnidaria</taxon>
        <taxon>Anthozoa</taxon>
        <taxon>Hexacorallia</taxon>
        <taxon>Actiniaria</taxon>
        <taxon>Actiniidae</taxon>
        <taxon>Actinia</taxon>
    </lineage>
</organism>
<dbReference type="KEGG" id="aten:116302297"/>
<evidence type="ECO:0000313" key="15">
    <source>
        <dbReference type="Proteomes" id="UP000515163"/>
    </source>
</evidence>
<dbReference type="GO" id="GO:0072659">
    <property type="term" value="P:protein localization to plasma membrane"/>
    <property type="evidence" value="ECO:0007669"/>
    <property type="project" value="UniProtKB-ARBA"/>
</dbReference>
<evidence type="ECO:0000256" key="11">
    <source>
        <dbReference type="ARBA" id="ARBA00023157"/>
    </source>
</evidence>
<dbReference type="InterPro" id="IPR008952">
    <property type="entry name" value="Tetraspanin_EC2_sf"/>
</dbReference>
<name>A0A6P8IKY8_ACTTE</name>
<evidence type="ECO:0000256" key="7">
    <source>
        <dbReference type="ARBA" id="ARBA00022692"/>
    </source>
</evidence>
<feature type="disulfide bond" evidence="13">
    <location>
        <begin position="153"/>
        <end position="169"/>
    </location>
</feature>
<evidence type="ECO:0000256" key="1">
    <source>
        <dbReference type="ARBA" id="ARBA00004496"/>
    </source>
</evidence>
<evidence type="ECO:0000256" key="9">
    <source>
        <dbReference type="ARBA" id="ARBA00022989"/>
    </source>
</evidence>
<dbReference type="PANTHER" id="PTHR19282">
    <property type="entry name" value="TETRASPANIN"/>
    <property type="match status" value="1"/>
</dbReference>
<keyword evidence="10 14" id="KW-0472">Membrane</keyword>
<sequence>MDDSGSSTGEKVNFHCVVKYFIFTINVLVWVVSIVFIGAGSWAHSEKDKYNTLNSLSFDPSVLLIVTGVFLFIIAFCGCIGALRENKILLKIYMVVLIILFTLEIITGFLAFFFVEQTRAKVATTVKHFVIHYRDDPDLQNAIDGIQSGLKCCGGYSYHDWDHNEYFNCSAINSMEACGVPFSCCITDKINTQCGFGVRRQKTESEASSVIYITGCVDSLSNWMINNLHVIGGVAFGFALIQLLGILGASNLIKDIDKIIATNNKLYSDAHYAY</sequence>
<evidence type="ECO:0000256" key="6">
    <source>
        <dbReference type="ARBA" id="ARBA00022490"/>
    </source>
</evidence>
<evidence type="ECO:0000256" key="8">
    <source>
        <dbReference type="ARBA" id="ARBA00022949"/>
    </source>
</evidence>
<evidence type="ECO:0000313" key="16">
    <source>
        <dbReference type="RefSeq" id="XP_031567427.1"/>
    </source>
</evidence>
<comment type="similarity">
    <text evidence="4 14">Belongs to the tetraspanin (TM4SF) family.</text>
</comment>
<dbReference type="GO" id="GO:0046930">
    <property type="term" value="C:pore complex"/>
    <property type="evidence" value="ECO:0007669"/>
    <property type="project" value="UniProtKB-ARBA"/>
</dbReference>
<evidence type="ECO:0000256" key="5">
    <source>
        <dbReference type="ARBA" id="ARBA00022475"/>
    </source>
</evidence>
<dbReference type="RefSeq" id="XP_031567427.1">
    <property type="nucleotide sequence ID" value="XM_031711567.1"/>
</dbReference>
<evidence type="ECO:0000256" key="2">
    <source>
        <dbReference type="ARBA" id="ARBA00004536"/>
    </source>
</evidence>
<protein>
    <recommendedName>
        <fullName evidence="14">Tetraspanin</fullName>
    </recommendedName>
</protein>
<evidence type="ECO:0000256" key="14">
    <source>
        <dbReference type="RuleBase" id="RU361218"/>
    </source>
</evidence>
<keyword evidence="9 14" id="KW-1133">Transmembrane helix</keyword>
<feature type="transmembrane region" description="Helical" evidence="14">
    <location>
        <begin position="95"/>
        <end position="115"/>
    </location>
</feature>
<dbReference type="InParanoid" id="A0A6P8IKY8"/>
<feature type="transmembrane region" description="Helical" evidence="14">
    <location>
        <begin position="228"/>
        <end position="249"/>
    </location>
</feature>